<evidence type="ECO:0000256" key="3">
    <source>
        <dbReference type="ARBA" id="ARBA00022490"/>
    </source>
</evidence>
<accession>A0A3E4UEJ7</accession>
<dbReference type="Pfam" id="PF00072">
    <property type="entry name" value="Response_reg"/>
    <property type="match status" value="1"/>
</dbReference>
<dbReference type="Proteomes" id="UP000261257">
    <property type="component" value="Unassembled WGS sequence"/>
</dbReference>
<dbReference type="SUPFAM" id="SSF52172">
    <property type="entry name" value="CheY-like"/>
    <property type="match status" value="1"/>
</dbReference>
<dbReference type="Gene3D" id="1.10.10.60">
    <property type="entry name" value="Homeodomain-like"/>
    <property type="match status" value="2"/>
</dbReference>
<dbReference type="PROSITE" id="PS50110">
    <property type="entry name" value="RESPONSE_REGULATORY"/>
    <property type="match status" value="1"/>
</dbReference>
<gene>
    <name evidence="13" type="ORF">DXC39_04715</name>
</gene>
<dbReference type="InterPro" id="IPR051552">
    <property type="entry name" value="HptR"/>
</dbReference>
<dbReference type="Gene3D" id="3.40.50.2300">
    <property type="match status" value="1"/>
</dbReference>
<evidence type="ECO:0000259" key="12">
    <source>
        <dbReference type="PROSITE" id="PS50110"/>
    </source>
</evidence>
<dbReference type="InterPro" id="IPR011006">
    <property type="entry name" value="CheY-like_superfamily"/>
</dbReference>
<dbReference type="PROSITE" id="PS01124">
    <property type="entry name" value="HTH_ARAC_FAMILY_2"/>
    <property type="match status" value="1"/>
</dbReference>
<dbReference type="GO" id="GO:0003700">
    <property type="term" value="F:DNA-binding transcription factor activity"/>
    <property type="evidence" value="ECO:0007669"/>
    <property type="project" value="InterPro"/>
</dbReference>
<evidence type="ECO:0000256" key="7">
    <source>
        <dbReference type="ARBA" id="ARBA00023125"/>
    </source>
</evidence>
<comment type="subcellular location">
    <subcellularLocation>
        <location evidence="1">Cytoplasm</location>
    </subcellularLocation>
</comment>
<feature type="modified residue" description="4-aspartylphosphate" evidence="10">
    <location>
        <position position="59"/>
    </location>
</feature>
<evidence type="ECO:0000313" key="14">
    <source>
        <dbReference type="Proteomes" id="UP000261257"/>
    </source>
</evidence>
<evidence type="ECO:0000256" key="10">
    <source>
        <dbReference type="PROSITE-ProRule" id="PRU00169"/>
    </source>
</evidence>
<name>A0A3E4UEJ7_9FIRM</name>
<comment type="caution">
    <text evidence="13">The sequence shown here is derived from an EMBL/GenBank/DDBJ whole genome shotgun (WGS) entry which is preliminary data.</text>
</comment>
<sequence>MKKYMLKVLIADDEYKVGFLVKKLIDWDKLNLEFAGLVQDGMTAYEKICECAPDIVITDIRMPVLSGLELIKKVIDEGRSVHFIVISGYKYFEYAQQAIKYGVEDYLLKPIDEVELNQILKKIADTETNREKESRSVDTMVKKLHDSRYILHREFLNSISGDWEMNLEEVNKNYGLNFGDGLFRVICCKLDGDNRVEKNEQQINLILKKTGALVEQAFQGCVRDIAITYQKNSAVTAVINYTAECRDEVEQRIDRLFQSQMDYLSGFEHYELTMGLSSECGEFGRLHVAVETAREAVACRILGGAGRQIDERSIERDSTVCAEEICGELEEKLAGAVETARYDDVKYMIGLAFHEARKRRAFASEYYQLAGLLFQCYLELNPFKSPADNVELKERWKEGAGNCDSVPALTEYVAEQVTADLMACVEASREKERRPVLTAAEYIKKNYSQKLSLEEIAEQGGFNMNYFSELFKKETGKTFTAYVTDVRMEEAKKLLRDTDMPVYEVAGAVGYKDSKFFSQQFVKTVGIKPMEYRKLYY</sequence>
<evidence type="ECO:0000256" key="2">
    <source>
        <dbReference type="ARBA" id="ARBA00018672"/>
    </source>
</evidence>
<evidence type="ECO:0000256" key="4">
    <source>
        <dbReference type="ARBA" id="ARBA00022553"/>
    </source>
</evidence>
<evidence type="ECO:0000256" key="8">
    <source>
        <dbReference type="ARBA" id="ARBA00023163"/>
    </source>
</evidence>
<dbReference type="GO" id="GO:0000160">
    <property type="term" value="P:phosphorelay signal transduction system"/>
    <property type="evidence" value="ECO:0007669"/>
    <property type="project" value="UniProtKB-KW"/>
</dbReference>
<evidence type="ECO:0000256" key="1">
    <source>
        <dbReference type="ARBA" id="ARBA00004496"/>
    </source>
</evidence>
<dbReference type="AlphaFoldDB" id="A0A3E4UEJ7"/>
<keyword evidence="8" id="KW-0804">Transcription</keyword>
<dbReference type="SMART" id="SM00448">
    <property type="entry name" value="REC"/>
    <property type="match status" value="1"/>
</dbReference>
<dbReference type="SUPFAM" id="SSF46689">
    <property type="entry name" value="Homeodomain-like"/>
    <property type="match status" value="2"/>
</dbReference>
<dbReference type="InterPro" id="IPR001789">
    <property type="entry name" value="Sig_transdc_resp-reg_receiver"/>
</dbReference>
<keyword evidence="4 10" id="KW-0597">Phosphoprotein</keyword>
<evidence type="ECO:0000259" key="11">
    <source>
        <dbReference type="PROSITE" id="PS01124"/>
    </source>
</evidence>
<evidence type="ECO:0000313" key="13">
    <source>
        <dbReference type="EMBL" id="RGM07783.1"/>
    </source>
</evidence>
<protein>
    <recommendedName>
        <fullName evidence="2">Stage 0 sporulation protein A homolog</fullName>
    </recommendedName>
</protein>
<keyword evidence="3" id="KW-0963">Cytoplasm</keyword>
<evidence type="ECO:0000256" key="6">
    <source>
        <dbReference type="ARBA" id="ARBA00023015"/>
    </source>
</evidence>
<dbReference type="InterPro" id="IPR018060">
    <property type="entry name" value="HTH_AraC"/>
</dbReference>
<feature type="domain" description="HTH araC/xylS-type" evidence="11">
    <location>
        <begin position="437"/>
        <end position="535"/>
    </location>
</feature>
<organism evidence="13 14">
    <name type="scientific">Hungatella hathewayi</name>
    <dbReference type="NCBI Taxonomy" id="154046"/>
    <lineage>
        <taxon>Bacteria</taxon>
        <taxon>Bacillati</taxon>
        <taxon>Bacillota</taxon>
        <taxon>Clostridia</taxon>
        <taxon>Lachnospirales</taxon>
        <taxon>Lachnospiraceae</taxon>
        <taxon>Hungatella</taxon>
    </lineage>
</organism>
<keyword evidence="6" id="KW-0805">Transcription regulation</keyword>
<dbReference type="GO" id="GO:0005737">
    <property type="term" value="C:cytoplasm"/>
    <property type="evidence" value="ECO:0007669"/>
    <property type="project" value="UniProtKB-SubCell"/>
</dbReference>
<dbReference type="SMART" id="SM00342">
    <property type="entry name" value="HTH_ARAC"/>
    <property type="match status" value="1"/>
</dbReference>
<keyword evidence="5" id="KW-0902">Two-component regulatory system</keyword>
<dbReference type="CDD" id="cd17536">
    <property type="entry name" value="REC_YesN-like"/>
    <property type="match status" value="1"/>
</dbReference>
<feature type="domain" description="Response regulatory" evidence="12">
    <location>
        <begin position="7"/>
        <end position="124"/>
    </location>
</feature>
<dbReference type="InterPro" id="IPR009057">
    <property type="entry name" value="Homeodomain-like_sf"/>
</dbReference>
<dbReference type="PANTHER" id="PTHR42713">
    <property type="entry name" value="HISTIDINE KINASE-RELATED"/>
    <property type="match status" value="1"/>
</dbReference>
<evidence type="ECO:0000256" key="5">
    <source>
        <dbReference type="ARBA" id="ARBA00023012"/>
    </source>
</evidence>
<comment type="function">
    <text evidence="9">May play the central regulatory role in sporulation. It may be an element of the effector pathway responsible for the activation of sporulation genes in response to nutritional stress. Spo0A may act in concert with spo0H (a sigma factor) to control the expression of some genes that are critical to the sporulation process.</text>
</comment>
<keyword evidence="7" id="KW-0238">DNA-binding</keyword>
<proteinExistence type="predicted"/>
<reference evidence="13 14" key="1">
    <citation type="submission" date="2018-08" db="EMBL/GenBank/DDBJ databases">
        <title>A genome reference for cultivated species of the human gut microbiota.</title>
        <authorList>
            <person name="Zou Y."/>
            <person name="Xue W."/>
            <person name="Luo G."/>
        </authorList>
    </citation>
    <scope>NUCLEOTIDE SEQUENCE [LARGE SCALE GENOMIC DNA]</scope>
    <source>
        <strain evidence="13 14">TF05-11AC</strain>
    </source>
</reference>
<dbReference type="Pfam" id="PF12833">
    <property type="entry name" value="HTH_18"/>
    <property type="match status" value="1"/>
</dbReference>
<dbReference type="EMBL" id="QSSQ01000002">
    <property type="protein sequence ID" value="RGM07783.1"/>
    <property type="molecule type" value="Genomic_DNA"/>
</dbReference>
<dbReference type="PANTHER" id="PTHR42713:SF3">
    <property type="entry name" value="TRANSCRIPTIONAL REGULATORY PROTEIN HPTR"/>
    <property type="match status" value="1"/>
</dbReference>
<dbReference type="GO" id="GO:0043565">
    <property type="term" value="F:sequence-specific DNA binding"/>
    <property type="evidence" value="ECO:0007669"/>
    <property type="project" value="InterPro"/>
</dbReference>
<evidence type="ECO:0000256" key="9">
    <source>
        <dbReference type="ARBA" id="ARBA00024867"/>
    </source>
</evidence>